<dbReference type="PANTHER" id="PTHR40453">
    <property type="entry name" value="PROTEIN YOEF"/>
    <property type="match status" value="1"/>
</dbReference>
<dbReference type="AlphaFoldDB" id="A0A2T3N1C2"/>
<comment type="caution">
    <text evidence="2">The sequence shown here is derived from an EMBL/GenBank/DDBJ whole genome shotgun (WGS) entry which is preliminary data.</text>
</comment>
<dbReference type="SUPFAM" id="SSF52540">
    <property type="entry name" value="P-loop containing nucleoside triphosphate hydrolases"/>
    <property type="match status" value="1"/>
</dbReference>
<dbReference type="Proteomes" id="UP000240904">
    <property type="component" value="Unassembled WGS sequence"/>
</dbReference>
<evidence type="ECO:0000313" key="3">
    <source>
        <dbReference type="Proteomes" id="UP000240904"/>
    </source>
</evidence>
<evidence type="ECO:0000313" key="2">
    <source>
        <dbReference type="EMBL" id="PSW06109.1"/>
    </source>
</evidence>
<dbReference type="RefSeq" id="WP_107282489.1">
    <property type="nucleotide sequence ID" value="NZ_PYMC01000003.1"/>
</dbReference>
<dbReference type="PANTHER" id="PTHR40453:SF2">
    <property type="entry name" value="ACETATE KINASE EUTP-RELATED"/>
    <property type="match status" value="1"/>
</dbReference>
<organism evidence="2 3">
    <name type="scientific">Photobacterium lipolyticum</name>
    <dbReference type="NCBI Taxonomy" id="266810"/>
    <lineage>
        <taxon>Bacteria</taxon>
        <taxon>Pseudomonadati</taxon>
        <taxon>Pseudomonadota</taxon>
        <taxon>Gammaproteobacteria</taxon>
        <taxon>Vibrionales</taxon>
        <taxon>Vibrionaceae</taxon>
        <taxon>Photobacterium</taxon>
    </lineage>
</organism>
<dbReference type="InterPro" id="IPR012381">
    <property type="entry name" value="EutP_PduV"/>
</dbReference>
<keyword evidence="1" id="KW-0547">Nucleotide-binding</keyword>
<dbReference type="OrthoDB" id="6179at2"/>
<reference evidence="2 3" key="1">
    <citation type="submission" date="2018-03" db="EMBL/GenBank/DDBJ databases">
        <title>Whole genome sequencing of Histamine producing bacteria.</title>
        <authorList>
            <person name="Butler K."/>
        </authorList>
    </citation>
    <scope>NUCLEOTIDE SEQUENCE [LARGE SCALE GENOMIC DNA]</scope>
    <source>
        <strain evidence="2 3">DSM 16190</strain>
    </source>
</reference>
<gene>
    <name evidence="2" type="ORF">C9I89_06250</name>
</gene>
<accession>A0A2T3N1C2</accession>
<sequence>MKNNRLDSIAFIGEVDAGKSALIDKLIDQETHTGKTQSPIFYQGQVIDTPGEFVDNRSWNGALLSTICSVKTVVYLQPANAKRFSPPSGLLRVYPNKTIVGVISKVDAPDADLEKATKFLRQNGVPEPYIQTSIFEQASIDQLYHHLLSLQQSVLA</sequence>
<keyword evidence="3" id="KW-1185">Reference proteome</keyword>
<name>A0A2T3N1C2_9GAMM</name>
<dbReference type="EMBL" id="PYMC01000003">
    <property type="protein sequence ID" value="PSW06109.1"/>
    <property type="molecule type" value="Genomic_DNA"/>
</dbReference>
<proteinExistence type="inferred from homology"/>
<dbReference type="Pfam" id="PF10662">
    <property type="entry name" value="PduV-EutP"/>
    <property type="match status" value="1"/>
</dbReference>
<dbReference type="CDD" id="cd00882">
    <property type="entry name" value="Ras_like_GTPase"/>
    <property type="match status" value="1"/>
</dbReference>
<dbReference type="GO" id="GO:0005524">
    <property type="term" value="F:ATP binding"/>
    <property type="evidence" value="ECO:0007669"/>
    <property type="project" value="UniProtKB-UniRule"/>
</dbReference>
<protein>
    <submittedName>
        <fullName evidence="2">Ethanolamine utilization protein</fullName>
    </submittedName>
</protein>
<evidence type="ECO:0000256" key="1">
    <source>
        <dbReference type="PIRNR" id="PIRNR036409"/>
    </source>
</evidence>
<dbReference type="PIRSF" id="PIRSF036409">
    <property type="entry name" value="EutP_PduV"/>
    <property type="match status" value="1"/>
</dbReference>
<dbReference type="GO" id="GO:0006576">
    <property type="term" value="P:biogenic amine metabolic process"/>
    <property type="evidence" value="ECO:0007669"/>
    <property type="project" value="InterPro"/>
</dbReference>
<dbReference type="Gene3D" id="3.40.50.300">
    <property type="entry name" value="P-loop containing nucleotide triphosphate hydrolases"/>
    <property type="match status" value="1"/>
</dbReference>
<comment type="similarity">
    <text evidence="1">Belongs to the EutP/PduV family.</text>
</comment>
<dbReference type="InterPro" id="IPR027417">
    <property type="entry name" value="P-loop_NTPase"/>
</dbReference>